<evidence type="ECO:0000259" key="2">
    <source>
        <dbReference type="Pfam" id="PF18962"/>
    </source>
</evidence>
<dbReference type="InterPro" id="IPR013783">
    <property type="entry name" value="Ig-like_fold"/>
</dbReference>
<dbReference type="RefSeq" id="WP_238751327.1">
    <property type="nucleotide sequence ID" value="NZ_CAKLPZ010000003.1"/>
</dbReference>
<dbReference type="Gene3D" id="2.60.40.10">
    <property type="entry name" value="Immunoglobulins"/>
    <property type="match status" value="1"/>
</dbReference>
<keyword evidence="1" id="KW-0732">Signal</keyword>
<keyword evidence="4" id="KW-1185">Reference proteome</keyword>
<feature type="chain" id="PRO_5045862748" description="Secretion system C-terminal sorting domain-containing protein" evidence="1">
    <location>
        <begin position="27"/>
        <end position="234"/>
    </location>
</feature>
<name>A0ABN8F3D2_9BACT</name>
<evidence type="ECO:0000256" key="1">
    <source>
        <dbReference type="SAM" id="SignalP"/>
    </source>
</evidence>
<dbReference type="NCBIfam" id="TIGR04183">
    <property type="entry name" value="Por_Secre_tail"/>
    <property type="match status" value="1"/>
</dbReference>
<feature type="domain" description="Secretion system C-terminal sorting" evidence="2">
    <location>
        <begin position="154"/>
        <end position="231"/>
    </location>
</feature>
<reference evidence="3" key="1">
    <citation type="submission" date="2021-12" db="EMBL/GenBank/DDBJ databases">
        <authorList>
            <person name="Rodrigo-Torres L."/>
            <person name="Arahal R. D."/>
            <person name="Lucena T."/>
        </authorList>
    </citation>
    <scope>NUCLEOTIDE SEQUENCE</scope>
    <source>
        <strain evidence="3">CECT 8419</strain>
    </source>
</reference>
<evidence type="ECO:0000313" key="3">
    <source>
        <dbReference type="EMBL" id="CAH1001475.1"/>
    </source>
</evidence>
<dbReference type="Pfam" id="PF18962">
    <property type="entry name" value="Por_Secre_tail"/>
    <property type="match status" value="1"/>
</dbReference>
<organism evidence="3 4">
    <name type="scientific">Neolewinella maritima</name>
    <dbReference type="NCBI Taxonomy" id="1383882"/>
    <lineage>
        <taxon>Bacteria</taxon>
        <taxon>Pseudomonadati</taxon>
        <taxon>Bacteroidota</taxon>
        <taxon>Saprospiria</taxon>
        <taxon>Saprospirales</taxon>
        <taxon>Lewinellaceae</taxon>
        <taxon>Neolewinella</taxon>
    </lineage>
</organism>
<sequence length="234" mass="24554">MPTLSTLLRGLLIPCALCFFSFTVSAQFGGGNGDGFGSAAATEEVIMPLDLISFDATLASNGVRVEWTTENESATSHFVVERTADGTTYTTIGTLDAAGYSMPGDRLHYSLVDGDPVAGTALYRLQSVDLDGTYEYSDLVEVRYTTQTAFALGVYPNPGTGSTLNVSLSGLPAGAAASVHLFDQMGRQVITQNLVTTSARSVAIPLAGRLPAGTYTLRVQHATLGTQTTLVVVQ</sequence>
<accession>A0ABN8F3D2</accession>
<evidence type="ECO:0000313" key="4">
    <source>
        <dbReference type="Proteomes" id="UP000837803"/>
    </source>
</evidence>
<comment type="caution">
    <text evidence="3">The sequence shown here is derived from an EMBL/GenBank/DDBJ whole genome shotgun (WGS) entry which is preliminary data.</text>
</comment>
<feature type="signal peptide" evidence="1">
    <location>
        <begin position="1"/>
        <end position="26"/>
    </location>
</feature>
<proteinExistence type="predicted"/>
<gene>
    <name evidence="3" type="ORF">LEM8419_02378</name>
</gene>
<dbReference type="InterPro" id="IPR026444">
    <property type="entry name" value="Secre_tail"/>
</dbReference>
<dbReference type="Proteomes" id="UP000837803">
    <property type="component" value="Unassembled WGS sequence"/>
</dbReference>
<protein>
    <recommendedName>
        <fullName evidence="2">Secretion system C-terminal sorting domain-containing protein</fullName>
    </recommendedName>
</protein>
<dbReference type="EMBL" id="CAKLPZ010000003">
    <property type="protein sequence ID" value="CAH1001475.1"/>
    <property type="molecule type" value="Genomic_DNA"/>
</dbReference>